<dbReference type="PANTHER" id="PTHR34294:SF1">
    <property type="entry name" value="TRANSCRIPTIONAL REGULATOR LSRR"/>
    <property type="match status" value="1"/>
</dbReference>
<sequence>MNHESPEHISTREQLLARVAWLYYEQDLTQAEIGARLGLSRITVNRLLKEARQSGIVEIRIRPVSFDLPLVEMLLQRFSLQDAWLVPAVEETGEELAQSLAQMAALVLAQRLQEGWTVGIGISRTISYLPDFLVLDKPVNCRFATLMGGLYFRPVEMSHNFDILTRLAVATGGEAYYLPLPTFVSEPATREYLLADPLIQRSLNVARQADMAVFSVGTVDPAALLVQAGILGEEDLKELLEYGAVGDVLGYFFDRNGRLVPAAVHQRLLGISLEDLRRIPLKMLVAGGEPKRRAVHATLRSGLVDVLVTDTATARWLCDQKVEVEV</sequence>
<dbReference type="GO" id="GO:0030246">
    <property type="term" value="F:carbohydrate binding"/>
    <property type="evidence" value="ECO:0007669"/>
    <property type="project" value="InterPro"/>
</dbReference>
<protein>
    <submittedName>
        <fullName evidence="7">Sugar-binding transcriptional regulator</fullName>
    </submittedName>
</protein>
<dbReference type="GO" id="GO:0006352">
    <property type="term" value="P:DNA-templated transcription initiation"/>
    <property type="evidence" value="ECO:0007669"/>
    <property type="project" value="InterPro"/>
</dbReference>
<dbReference type="InterPro" id="IPR036390">
    <property type="entry name" value="WH_DNA-bd_sf"/>
</dbReference>
<keyword evidence="4" id="KW-0804">Transcription</keyword>
<dbReference type="Gene3D" id="3.40.50.1360">
    <property type="match status" value="1"/>
</dbReference>
<evidence type="ECO:0000256" key="4">
    <source>
        <dbReference type="ARBA" id="ARBA00023163"/>
    </source>
</evidence>
<feature type="domain" description="RNA polymerase sigma-70 region 4" evidence="6">
    <location>
        <begin position="22"/>
        <end position="53"/>
    </location>
</feature>
<dbReference type="GO" id="GO:0003677">
    <property type="term" value="F:DNA binding"/>
    <property type="evidence" value="ECO:0007669"/>
    <property type="project" value="UniProtKB-KW"/>
</dbReference>
<comment type="similarity">
    <text evidence="1">Belongs to the SorC transcriptional regulatory family.</text>
</comment>
<accession>A0A7C4L0Z6</accession>
<dbReference type="InterPro" id="IPR037171">
    <property type="entry name" value="NagB/RpiA_transferase-like"/>
</dbReference>
<name>A0A7C4L0Z6_9CHLR</name>
<gene>
    <name evidence="7" type="ORF">ENT17_11575</name>
</gene>
<dbReference type="Gene3D" id="1.10.10.10">
    <property type="entry name" value="Winged helix-like DNA-binding domain superfamily/Winged helix DNA-binding domain"/>
    <property type="match status" value="1"/>
</dbReference>
<dbReference type="SUPFAM" id="SSF46785">
    <property type="entry name" value="Winged helix' DNA-binding domain"/>
    <property type="match status" value="1"/>
</dbReference>
<proteinExistence type="inferred from homology"/>
<evidence type="ECO:0000313" key="7">
    <source>
        <dbReference type="EMBL" id="HGS88238.1"/>
    </source>
</evidence>
<evidence type="ECO:0000256" key="2">
    <source>
        <dbReference type="ARBA" id="ARBA00023015"/>
    </source>
</evidence>
<evidence type="ECO:0000256" key="3">
    <source>
        <dbReference type="ARBA" id="ARBA00023125"/>
    </source>
</evidence>
<dbReference type="InterPro" id="IPR007324">
    <property type="entry name" value="Sugar-bd_dom_put"/>
</dbReference>
<feature type="domain" description="Sugar-binding" evidence="5">
    <location>
        <begin position="64"/>
        <end position="316"/>
    </location>
</feature>
<keyword evidence="2" id="KW-0805">Transcription regulation</keyword>
<dbReference type="InterPro" id="IPR007630">
    <property type="entry name" value="RNA_pol_sigma70_r4"/>
</dbReference>
<reference evidence="7" key="1">
    <citation type="journal article" date="2020" name="mSystems">
        <title>Genome- and Community-Level Interaction Insights into Carbon Utilization and Element Cycling Functions of Hydrothermarchaeota in Hydrothermal Sediment.</title>
        <authorList>
            <person name="Zhou Z."/>
            <person name="Liu Y."/>
            <person name="Xu W."/>
            <person name="Pan J."/>
            <person name="Luo Z.H."/>
            <person name="Li M."/>
        </authorList>
    </citation>
    <scope>NUCLEOTIDE SEQUENCE [LARGE SCALE GENOMIC DNA]</scope>
    <source>
        <strain evidence="7">SpSt-556</strain>
    </source>
</reference>
<organism evidence="7">
    <name type="scientific">Bellilinea caldifistulae</name>
    <dbReference type="NCBI Taxonomy" id="360411"/>
    <lineage>
        <taxon>Bacteria</taxon>
        <taxon>Bacillati</taxon>
        <taxon>Chloroflexota</taxon>
        <taxon>Anaerolineae</taxon>
        <taxon>Anaerolineales</taxon>
        <taxon>Anaerolineaceae</taxon>
        <taxon>Bellilinea</taxon>
    </lineage>
</organism>
<dbReference type="EMBL" id="DSXR01000117">
    <property type="protein sequence ID" value="HGS88238.1"/>
    <property type="molecule type" value="Genomic_DNA"/>
</dbReference>
<dbReference type="InterPro" id="IPR051054">
    <property type="entry name" value="SorC_transcr_regulators"/>
</dbReference>
<dbReference type="InterPro" id="IPR036388">
    <property type="entry name" value="WH-like_DNA-bd_sf"/>
</dbReference>
<dbReference type="AlphaFoldDB" id="A0A7C4L0Z6"/>
<keyword evidence="3" id="KW-0238">DNA-binding</keyword>
<evidence type="ECO:0000259" key="5">
    <source>
        <dbReference type="Pfam" id="PF04198"/>
    </source>
</evidence>
<dbReference type="GO" id="GO:0003700">
    <property type="term" value="F:DNA-binding transcription factor activity"/>
    <property type="evidence" value="ECO:0007669"/>
    <property type="project" value="InterPro"/>
</dbReference>
<comment type="caution">
    <text evidence="7">The sequence shown here is derived from an EMBL/GenBank/DDBJ whole genome shotgun (WGS) entry which is preliminary data.</text>
</comment>
<dbReference type="Pfam" id="PF04198">
    <property type="entry name" value="Sugar-bind"/>
    <property type="match status" value="1"/>
</dbReference>
<dbReference type="SUPFAM" id="SSF100950">
    <property type="entry name" value="NagB/RpiA/CoA transferase-like"/>
    <property type="match status" value="1"/>
</dbReference>
<evidence type="ECO:0000259" key="6">
    <source>
        <dbReference type="Pfam" id="PF04545"/>
    </source>
</evidence>
<evidence type="ECO:0000256" key="1">
    <source>
        <dbReference type="ARBA" id="ARBA00010466"/>
    </source>
</evidence>
<dbReference type="Pfam" id="PF04545">
    <property type="entry name" value="Sigma70_r4"/>
    <property type="match status" value="1"/>
</dbReference>
<dbReference type="PANTHER" id="PTHR34294">
    <property type="entry name" value="TRANSCRIPTIONAL REGULATOR-RELATED"/>
    <property type="match status" value="1"/>
</dbReference>